<sequence length="31" mass="3910">MFDYQIKYAEYVKAELLGQNHEKKKENHEYY</sequence>
<reference evidence="1 2" key="1">
    <citation type="submission" date="2011-08" db="EMBL/GenBank/DDBJ databases">
        <title>Complete sequence of Thermoanaerobacter wiegelii Rt8.B1.</title>
        <authorList>
            <consortium name="US DOE Joint Genome Institute"/>
            <person name="Lucas S."/>
            <person name="Han J."/>
            <person name="Lapidus A."/>
            <person name="Cheng J.-F."/>
            <person name="Goodwin L."/>
            <person name="Pitluck S."/>
            <person name="Peters L."/>
            <person name="Mikhailova N."/>
            <person name="Zeytun A."/>
            <person name="Daligault H."/>
            <person name="Detter J.C."/>
            <person name="Han C."/>
            <person name="Tapia R."/>
            <person name="Land M."/>
            <person name="Hauser L."/>
            <person name="Kyrpides N."/>
            <person name="Ivanova N."/>
            <person name="Pagani I."/>
            <person name="Hemme C."/>
            <person name="Woyke T."/>
        </authorList>
    </citation>
    <scope>NUCLEOTIDE SEQUENCE [LARGE SCALE GENOMIC DNA]</scope>
    <source>
        <strain evidence="1 2">Rt8.B1</strain>
    </source>
</reference>
<dbReference type="EMBL" id="CP002991">
    <property type="protein sequence ID" value="AEM79774.1"/>
    <property type="molecule type" value="Genomic_DNA"/>
</dbReference>
<evidence type="ECO:0000313" key="1">
    <source>
        <dbReference type="EMBL" id="AEM79774.1"/>
    </source>
</evidence>
<protein>
    <submittedName>
        <fullName evidence="1">Uncharacterized protein</fullName>
    </submittedName>
</protein>
<dbReference type="HOGENOM" id="CLU_3398978_0_0_9"/>
<proteinExistence type="predicted"/>
<dbReference type="Proteomes" id="UP000008276">
    <property type="component" value="Chromosome"/>
</dbReference>
<dbReference type="KEGG" id="twi:Thewi_2439"/>
<keyword evidence="2" id="KW-1185">Reference proteome</keyword>
<gene>
    <name evidence="1" type="ORF">Thewi_2439</name>
</gene>
<accession>G2MRP3</accession>
<organism evidence="1 2">
    <name type="scientific">Thermoanaerobacter wiegelii Rt8.B1</name>
    <dbReference type="NCBI Taxonomy" id="697303"/>
    <lineage>
        <taxon>Bacteria</taxon>
        <taxon>Bacillati</taxon>
        <taxon>Bacillota</taxon>
        <taxon>Clostridia</taxon>
        <taxon>Thermoanaerobacterales</taxon>
        <taxon>Thermoanaerobacteraceae</taxon>
        <taxon>Thermoanaerobacter</taxon>
    </lineage>
</organism>
<dbReference type="AlphaFoldDB" id="G2MRP3"/>
<evidence type="ECO:0000313" key="2">
    <source>
        <dbReference type="Proteomes" id="UP000008276"/>
    </source>
</evidence>
<name>G2MRP3_9THEO</name>